<dbReference type="InterPro" id="IPR027417">
    <property type="entry name" value="P-loop_NTPase"/>
</dbReference>
<sequence length="560" mass="63819">MEGREGRCCGKEKPLQKVEPIPTSVTNLEKEISSYCQKAASLHEHLPVAGFATHIKVPIDLEEMYIPLRAMVNLRGVSEESFRDAEHAEKSLTGHDSGLEISLIEAFRQSEKRRQRGIVILGDPGSGKTTHLKRVLLWCIRKGPATIGLPQDMIPVFLPLRELKNLDEGLDVFIQAQLQSPHLQTAKGFGKRLLERGNLLFLLDGLDEVADLSERERVSGWITEAIRSHPTCRFVVTCRFAGYSETVQMKEDFLEMHVRPLTQDQVERFIQNWYTIVEKGLAKDPEQAGGIASEKADNLIKRLQEPDFRARRVFELTRNPLLRANICLVHRFRADLPKKRAHLYEECIKVLLEHWRKAKMLTVDIGAQNGRRVLQPVALWMHGQEGRTRAKDSELELVIEPVLKLVKLSGGSAKDFLRIIRDESGLLTGWSHEDYGFMHLGFQEYLAAREIRTQAFGDPGVLRELASHFGESWWQEVGLILLALEDPSLFVPYMREVVKQPAFAKFPELVEACLDDAAETSVVPFRELLEVDPGKDRELWARQLVALRIVERLIRTPFII</sequence>
<accession>A0A1V4AVG1</accession>
<dbReference type="SUPFAM" id="SSF52540">
    <property type="entry name" value="P-loop containing nucleoside triphosphate hydrolases"/>
    <property type="match status" value="1"/>
</dbReference>
<dbReference type="PROSITE" id="PS50837">
    <property type="entry name" value="NACHT"/>
    <property type="match status" value="1"/>
</dbReference>
<dbReference type="Proteomes" id="UP000189681">
    <property type="component" value="Unassembled WGS sequence"/>
</dbReference>
<organism evidence="2 3">
    <name type="scientific">Candidatus Brocadia carolinensis</name>
    <dbReference type="NCBI Taxonomy" id="1004156"/>
    <lineage>
        <taxon>Bacteria</taxon>
        <taxon>Pseudomonadati</taxon>
        <taxon>Planctomycetota</taxon>
        <taxon>Candidatus Brocadiia</taxon>
        <taxon>Candidatus Brocadiales</taxon>
        <taxon>Candidatus Brocadiaceae</taxon>
        <taxon>Candidatus Brocadia</taxon>
    </lineage>
</organism>
<comment type="caution">
    <text evidence="2">The sequence shown here is derived from an EMBL/GenBank/DDBJ whole genome shotgun (WGS) entry which is preliminary data.</text>
</comment>
<dbReference type="PANTHER" id="PTHR46844:SF1">
    <property type="entry name" value="SLR5058 PROTEIN"/>
    <property type="match status" value="1"/>
</dbReference>
<dbReference type="Pfam" id="PF05729">
    <property type="entry name" value="NACHT"/>
    <property type="match status" value="1"/>
</dbReference>
<evidence type="ECO:0000313" key="3">
    <source>
        <dbReference type="Proteomes" id="UP000189681"/>
    </source>
</evidence>
<dbReference type="STRING" id="1004156.AYP45_05300"/>
<name>A0A1V4AVG1_9BACT</name>
<proteinExistence type="predicted"/>
<protein>
    <recommendedName>
        <fullName evidence="1">NACHT domain-containing protein</fullName>
    </recommendedName>
</protein>
<dbReference type="InterPro" id="IPR007111">
    <property type="entry name" value="NACHT_NTPase"/>
</dbReference>
<feature type="domain" description="NACHT" evidence="1">
    <location>
        <begin position="116"/>
        <end position="239"/>
    </location>
</feature>
<dbReference type="AlphaFoldDB" id="A0A1V4AVG1"/>
<evidence type="ECO:0000313" key="2">
    <source>
        <dbReference type="EMBL" id="OOP57106.1"/>
    </source>
</evidence>
<dbReference type="EMBL" id="AYTS01000044">
    <property type="protein sequence ID" value="OOP57106.1"/>
    <property type="molecule type" value="Genomic_DNA"/>
</dbReference>
<reference evidence="2 3" key="1">
    <citation type="journal article" date="2017" name="Water Res.">
        <title>Discovery and metagenomic analysis of an anammox bacterial enrichment related to Candidatus "Brocadia caroliniensis" in a full-scale glycerol-fed nitritation-denitritation separate centrate treatment process.</title>
        <authorList>
            <person name="Park H."/>
            <person name="Brotto A.C."/>
            <person name="van Loosdrecht M.C."/>
            <person name="Chandran K."/>
        </authorList>
    </citation>
    <scope>NUCLEOTIDE SEQUENCE [LARGE SCALE GENOMIC DNA]</scope>
    <source>
        <strain evidence="2">26THWARD</strain>
    </source>
</reference>
<dbReference type="Gene3D" id="3.40.50.300">
    <property type="entry name" value="P-loop containing nucleotide triphosphate hydrolases"/>
    <property type="match status" value="1"/>
</dbReference>
<evidence type="ECO:0000259" key="1">
    <source>
        <dbReference type="PROSITE" id="PS50837"/>
    </source>
</evidence>
<dbReference type="PANTHER" id="PTHR46844">
    <property type="entry name" value="SLR5058 PROTEIN"/>
    <property type="match status" value="1"/>
</dbReference>
<gene>
    <name evidence="2" type="ORF">AYP45_05300</name>
</gene>